<organism evidence="2 3">
    <name type="scientific">Bacteroides fragilis str. 3976T8</name>
    <dbReference type="NCBI Taxonomy" id="1339314"/>
    <lineage>
        <taxon>Bacteria</taxon>
        <taxon>Pseudomonadati</taxon>
        <taxon>Bacteroidota</taxon>
        <taxon>Bacteroidia</taxon>
        <taxon>Bacteroidales</taxon>
        <taxon>Bacteroidaceae</taxon>
        <taxon>Bacteroides</taxon>
    </lineage>
</organism>
<dbReference type="AlphaFoldDB" id="A0A016AWA0"/>
<protein>
    <submittedName>
        <fullName evidence="2">Uncharacterized protein</fullName>
    </submittedName>
</protein>
<reference evidence="2 3" key="1">
    <citation type="submission" date="2014-02" db="EMBL/GenBank/DDBJ databases">
        <authorList>
            <person name="Sears C."/>
            <person name="Carroll K."/>
            <person name="Sack B.R."/>
            <person name="Qadri F."/>
            <person name="Myers L.L."/>
            <person name="Chung G.-T."/>
            <person name="Escheverria P."/>
            <person name="Fraser C.M."/>
            <person name="Sadzewicz L."/>
            <person name="Shefchek K.A."/>
            <person name="Tallon L."/>
            <person name="Das S.P."/>
            <person name="Daugherty S."/>
            <person name="Mongodin E.F."/>
        </authorList>
    </citation>
    <scope>NUCLEOTIDE SEQUENCE [LARGE SCALE GENOMIC DNA]</scope>
    <source>
        <strain evidence="2 3">3976T8</strain>
    </source>
</reference>
<proteinExistence type="predicted"/>
<dbReference type="Proteomes" id="UP000020938">
    <property type="component" value="Unassembled WGS sequence"/>
</dbReference>
<dbReference type="EMBL" id="JGDS01000015">
    <property type="protein sequence ID" value="EXZ75675.1"/>
    <property type="molecule type" value="Genomic_DNA"/>
</dbReference>
<comment type="caution">
    <text evidence="2">The sequence shown here is derived from an EMBL/GenBank/DDBJ whole genome shotgun (WGS) entry which is preliminary data.</text>
</comment>
<sequence length="284" mass="31263">MADENSQCDAERKKPCRASEHLPQHDTVHEPGVGHAGADESRQKEYDRLYQAPEGGVGNCHTVPHREAVEHFGTFPVNPSGYLPANRVTFPLKRPSGFPADGNPACLTKGGDRPVQSGQGFREPVFEPFHVGTKNADGLVIVLQRVGHAVFLLHPFGRRECRVYLREIESVLTHSFYRFCPVLGFLPSILAASRAHRRAHSRSSSSSRLPQGMSLVLPPPPPEGAACADIIPMNKDTARFVSSLWFATSRWSNSSSNTSMTLSGMKQRRLPPSMSIRYGMVPGR</sequence>
<feature type="compositionally biased region" description="Basic and acidic residues" evidence="1">
    <location>
        <begin position="9"/>
        <end position="29"/>
    </location>
</feature>
<gene>
    <name evidence="2" type="ORF">M123_4791</name>
</gene>
<evidence type="ECO:0000313" key="2">
    <source>
        <dbReference type="EMBL" id="EXZ75675.1"/>
    </source>
</evidence>
<feature type="region of interest" description="Disordered" evidence="1">
    <location>
        <begin position="1"/>
        <end position="44"/>
    </location>
</feature>
<evidence type="ECO:0000256" key="1">
    <source>
        <dbReference type="SAM" id="MobiDB-lite"/>
    </source>
</evidence>
<name>A0A016AWA0_BACFG</name>
<accession>A0A016AWA0</accession>
<evidence type="ECO:0000313" key="3">
    <source>
        <dbReference type="Proteomes" id="UP000020938"/>
    </source>
</evidence>